<dbReference type="HOGENOM" id="CLU_1887037_0_0_1"/>
<organism evidence="2 3">
    <name type="scientific">Serendipita vermifera MAFF 305830</name>
    <dbReference type="NCBI Taxonomy" id="933852"/>
    <lineage>
        <taxon>Eukaryota</taxon>
        <taxon>Fungi</taxon>
        <taxon>Dikarya</taxon>
        <taxon>Basidiomycota</taxon>
        <taxon>Agaricomycotina</taxon>
        <taxon>Agaricomycetes</taxon>
        <taxon>Sebacinales</taxon>
        <taxon>Serendipitaceae</taxon>
        <taxon>Serendipita</taxon>
    </lineage>
</organism>
<dbReference type="Proteomes" id="UP000054097">
    <property type="component" value="Unassembled WGS sequence"/>
</dbReference>
<feature type="chain" id="PRO_5002161966" evidence="1">
    <location>
        <begin position="19"/>
        <end position="151"/>
    </location>
</feature>
<evidence type="ECO:0000256" key="1">
    <source>
        <dbReference type="SAM" id="SignalP"/>
    </source>
</evidence>
<reference evidence="3" key="2">
    <citation type="submission" date="2015-01" db="EMBL/GenBank/DDBJ databases">
        <title>Evolutionary Origins and Diversification of the Mycorrhizal Mutualists.</title>
        <authorList>
            <consortium name="DOE Joint Genome Institute"/>
            <consortium name="Mycorrhizal Genomics Consortium"/>
            <person name="Kohler A."/>
            <person name="Kuo A."/>
            <person name="Nagy L.G."/>
            <person name="Floudas D."/>
            <person name="Copeland A."/>
            <person name="Barry K.W."/>
            <person name="Cichocki N."/>
            <person name="Veneault-Fourrey C."/>
            <person name="LaButti K."/>
            <person name="Lindquist E.A."/>
            <person name="Lipzen A."/>
            <person name="Lundell T."/>
            <person name="Morin E."/>
            <person name="Murat C."/>
            <person name="Riley R."/>
            <person name="Ohm R."/>
            <person name="Sun H."/>
            <person name="Tunlid A."/>
            <person name="Henrissat B."/>
            <person name="Grigoriev I.V."/>
            <person name="Hibbett D.S."/>
            <person name="Martin F."/>
        </authorList>
    </citation>
    <scope>NUCLEOTIDE SEQUENCE [LARGE SCALE GENOMIC DNA]</scope>
    <source>
        <strain evidence="3">MAFF 305830</strain>
    </source>
</reference>
<accession>A0A0C3BK99</accession>
<dbReference type="EMBL" id="KN824281">
    <property type="protein sequence ID" value="KIM31916.1"/>
    <property type="molecule type" value="Genomic_DNA"/>
</dbReference>
<name>A0A0C3BK99_SERVB</name>
<keyword evidence="3" id="KW-1185">Reference proteome</keyword>
<proteinExistence type="predicted"/>
<dbReference type="AlphaFoldDB" id="A0A0C3BK99"/>
<keyword evidence="1" id="KW-0732">Signal</keyword>
<reference evidence="2 3" key="1">
    <citation type="submission" date="2014-04" db="EMBL/GenBank/DDBJ databases">
        <authorList>
            <consortium name="DOE Joint Genome Institute"/>
            <person name="Kuo A."/>
            <person name="Zuccaro A."/>
            <person name="Kohler A."/>
            <person name="Nagy L.G."/>
            <person name="Floudas D."/>
            <person name="Copeland A."/>
            <person name="Barry K.W."/>
            <person name="Cichocki N."/>
            <person name="Veneault-Fourrey C."/>
            <person name="LaButti K."/>
            <person name="Lindquist E.A."/>
            <person name="Lipzen A."/>
            <person name="Lundell T."/>
            <person name="Morin E."/>
            <person name="Murat C."/>
            <person name="Sun H."/>
            <person name="Tunlid A."/>
            <person name="Henrissat B."/>
            <person name="Grigoriev I.V."/>
            <person name="Hibbett D.S."/>
            <person name="Martin F."/>
            <person name="Nordberg H.P."/>
            <person name="Cantor M.N."/>
            <person name="Hua S.X."/>
        </authorList>
    </citation>
    <scope>NUCLEOTIDE SEQUENCE [LARGE SCALE GENOMIC DNA]</scope>
    <source>
        <strain evidence="2 3">MAFF 305830</strain>
    </source>
</reference>
<protein>
    <submittedName>
        <fullName evidence="2">Uncharacterized protein</fullName>
    </submittedName>
</protein>
<sequence length="151" mass="16614">MQFSTLLVAFFTVSTAFALPIAEPNAEETSLHNLERRGAGGQSSDGGLPWWLQQHPKHQGVDLGCKQGTTTSKPAKVEWRCRYLVKDVEVKPGKNASGQPIVSVTGEGVATVDHQPVEQFSVLAMSRAMNDAKWDTFYKARAVREWNAQSI</sequence>
<evidence type="ECO:0000313" key="3">
    <source>
        <dbReference type="Proteomes" id="UP000054097"/>
    </source>
</evidence>
<gene>
    <name evidence="2" type="ORF">M408DRAFT_21110</name>
</gene>
<feature type="signal peptide" evidence="1">
    <location>
        <begin position="1"/>
        <end position="18"/>
    </location>
</feature>
<evidence type="ECO:0000313" key="2">
    <source>
        <dbReference type="EMBL" id="KIM31916.1"/>
    </source>
</evidence>